<dbReference type="EMBL" id="JANAVB010009800">
    <property type="protein sequence ID" value="KAJ6839696.1"/>
    <property type="molecule type" value="Genomic_DNA"/>
</dbReference>
<evidence type="ECO:0000256" key="3">
    <source>
        <dbReference type="ARBA" id="ARBA00023125"/>
    </source>
</evidence>
<evidence type="ECO:0000256" key="2">
    <source>
        <dbReference type="ARBA" id="ARBA00023015"/>
    </source>
</evidence>
<proteinExistence type="predicted"/>
<comment type="subcellular location">
    <subcellularLocation>
        <location evidence="1">Nucleus</location>
    </subcellularLocation>
</comment>
<keyword evidence="9" id="KW-1185">Reference proteome</keyword>
<evidence type="ECO:0000313" key="8">
    <source>
        <dbReference type="EMBL" id="KAJ6839696.1"/>
    </source>
</evidence>
<organism evidence="8 9">
    <name type="scientific">Iris pallida</name>
    <name type="common">Sweet iris</name>
    <dbReference type="NCBI Taxonomy" id="29817"/>
    <lineage>
        <taxon>Eukaryota</taxon>
        <taxon>Viridiplantae</taxon>
        <taxon>Streptophyta</taxon>
        <taxon>Embryophyta</taxon>
        <taxon>Tracheophyta</taxon>
        <taxon>Spermatophyta</taxon>
        <taxon>Magnoliopsida</taxon>
        <taxon>Liliopsida</taxon>
        <taxon>Asparagales</taxon>
        <taxon>Iridaceae</taxon>
        <taxon>Iridoideae</taxon>
        <taxon>Irideae</taxon>
        <taxon>Iris</taxon>
    </lineage>
</organism>
<protein>
    <submittedName>
        <fullName evidence="8">Ethylene-responsive transcription factor CRF2-like</fullName>
    </submittedName>
</protein>
<keyword evidence="3" id="KW-0238">DNA-binding</keyword>
<dbReference type="InterPro" id="IPR050913">
    <property type="entry name" value="AP2/ERF_ERF"/>
</dbReference>
<keyword evidence="5" id="KW-0539">Nucleus</keyword>
<evidence type="ECO:0000313" key="9">
    <source>
        <dbReference type="Proteomes" id="UP001140949"/>
    </source>
</evidence>
<evidence type="ECO:0000259" key="7">
    <source>
        <dbReference type="PROSITE" id="PS51032"/>
    </source>
</evidence>
<feature type="compositionally biased region" description="Acidic residues" evidence="6">
    <location>
        <begin position="43"/>
        <end position="58"/>
    </location>
</feature>
<dbReference type="Gene3D" id="3.30.730.10">
    <property type="entry name" value="AP2/ERF domain"/>
    <property type="match status" value="1"/>
</dbReference>
<dbReference type="Pfam" id="PF00847">
    <property type="entry name" value="AP2"/>
    <property type="match status" value="1"/>
</dbReference>
<dbReference type="GO" id="GO:0003700">
    <property type="term" value="F:DNA-binding transcription factor activity"/>
    <property type="evidence" value="ECO:0007669"/>
    <property type="project" value="InterPro"/>
</dbReference>
<dbReference type="PANTHER" id="PTHR31194">
    <property type="entry name" value="SHN SHINE , DNA BINDING / TRANSCRIPTION FACTOR"/>
    <property type="match status" value="1"/>
</dbReference>
<dbReference type="InterPro" id="IPR016177">
    <property type="entry name" value="DNA-bd_dom_sf"/>
</dbReference>
<dbReference type="Proteomes" id="UP001140949">
    <property type="component" value="Unassembled WGS sequence"/>
</dbReference>
<feature type="domain" description="AP2/ERF" evidence="7">
    <location>
        <begin position="107"/>
        <end position="164"/>
    </location>
</feature>
<accession>A0AAX6HF91</accession>
<sequence>MPGPQRPLLNQDNMKAKPSTKKSHAKPDPVLRLKVRKIRVVFDDPDATDSSGGEEDEALSPLSEQRKRKRVIQEISVYPYPQPETSSSAKTPKTLKGSKPETGSVPKYRGVRQRKWGKWAAEIRDPIRGARVWLGTYDTAELASEAYVAASKRLQAEKRTLEEAATATATITMAAATAAAAASVTSSNATYSLPSPLSVFDVSGSGSGSQVVDSQDISVEPLDMPATADEEQKPISELFEQSQLAIPEMDFGFDDADAFLVGHLGDDDFVGLDDLPIWEQQFEIENFNFLDQ</sequence>
<dbReference type="CDD" id="cd00018">
    <property type="entry name" value="AP2"/>
    <property type="match status" value="1"/>
</dbReference>
<evidence type="ECO:0000256" key="4">
    <source>
        <dbReference type="ARBA" id="ARBA00023163"/>
    </source>
</evidence>
<gene>
    <name evidence="8" type="ORF">M6B38_313295</name>
</gene>
<dbReference type="PANTHER" id="PTHR31194:SF202">
    <property type="entry name" value="ETHYLENE-RESPONSIVE TRANSCRIPTION FACTOR ERF070"/>
    <property type="match status" value="1"/>
</dbReference>
<dbReference type="GO" id="GO:0003677">
    <property type="term" value="F:DNA binding"/>
    <property type="evidence" value="ECO:0007669"/>
    <property type="project" value="UniProtKB-KW"/>
</dbReference>
<evidence type="ECO:0000256" key="1">
    <source>
        <dbReference type="ARBA" id="ARBA00004123"/>
    </source>
</evidence>
<keyword evidence="4" id="KW-0804">Transcription</keyword>
<dbReference type="PRINTS" id="PR00367">
    <property type="entry name" value="ETHRSPELEMNT"/>
</dbReference>
<evidence type="ECO:0000256" key="6">
    <source>
        <dbReference type="SAM" id="MobiDB-lite"/>
    </source>
</evidence>
<keyword evidence="2" id="KW-0805">Transcription regulation</keyword>
<name>A0AAX6HF91_IRIPA</name>
<dbReference type="PROSITE" id="PS51032">
    <property type="entry name" value="AP2_ERF"/>
    <property type="match status" value="1"/>
</dbReference>
<dbReference type="GO" id="GO:0005634">
    <property type="term" value="C:nucleus"/>
    <property type="evidence" value="ECO:0007669"/>
    <property type="project" value="UniProtKB-SubCell"/>
</dbReference>
<dbReference type="AlphaFoldDB" id="A0AAX6HF91"/>
<dbReference type="InterPro" id="IPR001471">
    <property type="entry name" value="AP2/ERF_dom"/>
</dbReference>
<feature type="region of interest" description="Disordered" evidence="6">
    <location>
        <begin position="1"/>
        <end position="109"/>
    </location>
</feature>
<dbReference type="SMART" id="SM00380">
    <property type="entry name" value="AP2"/>
    <property type="match status" value="1"/>
</dbReference>
<reference evidence="8" key="1">
    <citation type="journal article" date="2023" name="GigaByte">
        <title>Genome assembly of the bearded iris, Iris pallida Lam.</title>
        <authorList>
            <person name="Bruccoleri R.E."/>
            <person name="Oakeley E.J."/>
            <person name="Faust A.M.E."/>
            <person name="Altorfer M."/>
            <person name="Dessus-Babus S."/>
            <person name="Burckhardt D."/>
            <person name="Oertli M."/>
            <person name="Naumann U."/>
            <person name="Petersen F."/>
            <person name="Wong J."/>
        </authorList>
    </citation>
    <scope>NUCLEOTIDE SEQUENCE</scope>
    <source>
        <strain evidence="8">GSM-AAB239-AS_SAM_17_03QT</strain>
    </source>
</reference>
<comment type="caution">
    <text evidence="8">The sequence shown here is derived from an EMBL/GenBank/DDBJ whole genome shotgun (WGS) entry which is preliminary data.</text>
</comment>
<dbReference type="SUPFAM" id="SSF54171">
    <property type="entry name" value="DNA-binding domain"/>
    <property type="match status" value="1"/>
</dbReference>
<evidence type="ECO:0000256" key="5">
    <source>
        <dbReference type="ARBA" id="ARBA00023242"/>
    </source>
</evidence>
<reference evidence="8" key="2">
    <citation type="submission" date="2023-04" db="EMBL/GenBank/DDBJ databases">
        <authorList>
            <person name="Bruccoleri R.E."/>
            <person name="Oakeley E.J."/>
            <person name="Faust A.-M."/>
            <person name="Dessus-Babus S."/>
            <person name="Altorfer M."/>
            <person name="Burckhardt D."/>
            <person name="Oertli M."/>
            <person name="Naumann U."/>
            <person name="Petersen F."/>
            <person name="Wong J."/>
        </authorList>
    </citation>
    <scope>NUCLEOTIDE SEQUENCE</scope>
    <source>
        <strain evidence="8">GSM-AAB239-AS_SAM_17_03QT</strain>
        <tissue evidence="8">Leaf</tissue>
    </source>
</reference>
<dbReference type="InterPro" id="IPR036955">
    <property type="entry name" value="AP2/ERF_dom_sf"/>
</dbReference>